<evidence type="ECO:0000313" key="4">
    <source>
        <dbReference type="Proteomes" id="UP001454036"/>
    </source>
</evidence>
<feature type="compositionally biased region" description="Acidic residues" evidence="2">
    <location>
        <begin position="75"/>
        <end position="92"/>
    </location>
</feature>
<proteinExistence type="predicted"/>
<keyword evidence="1" id="KW-0175">Coiled coil</keyword>
<feature type="region of interest" description="Disordered" evidence="2">
    <location>
        <begin position="71"/>
        <end position="92"/>
    </location>
</feature>
<protein>
    <submittedName>
        <fullName evidence="3">Uncharacterized protein</fullName>
    </submittedName>
</protein>
<reference evidence="3 4" key="1">
    <citation type="submission" date="2024-01" db="EMBL/GenBank/DDBJ databases">
        <title>The complete chloroplast genome sequence of Lithospermum erythrorhizon: insights into the phylogenetic relationship among Boraginaceae species and the maternal lineages of purple gromwells.</title>
        <authorList>
            <person name="Okada T."/>
            <person name="Watanabe K."/>
        </authorList>
    </citation>
    <scope>NUCLEOTIDE SEQUENCE [LARGE SCALE GENOMIC DNA]</scope>
</reference>
<dbReference type="AlphaFoldDB" id="A0AAV3R1G4"/>
<feature type="coiled-coil region" evidence="1">
    <location>
        <begin position="8"/>
        <end position="35"/>
    </location>
</feature>
<evidence type="ECO:0000256" key="2">
    <source>
        <dbReference type="SAM" id="MobiDB-lite"/>
    </source>
</evidence>
<evidence type="ECO:0000256" key="1">
    <source>
        <dbReference type="SAM" id="Coils"/>
    </source>
</evidence>
<dbReference type="EMBL" id="BAABME010023742">
    <property type="protein sequence ID" value="GAA0168723.1"/>
    <property type="molecule type" value="Genomic_DNA"/>
</dbReference>
<sequence length="92" mass="10482">MPIFKSSLEEFEQRSRDLKAQLDSSQQLLAASEKQLSVRPPPEVVIEMFKEGQNYKDLLIDETVSIMKTFSLKESEDDGNEAQSDDGLEKDE</sequence>
<name>A0AAV3R1G4_LITER</name>
<accession>A0AAV3R1G4</accession>
<organism evidence="3 4">
    <name type="scientific">Lithospermum erythrorhizon</name>
    <name type="common">Purple gromwell</name>
    <name type="synonym">Lithospermum officinale var. erythrorhizon</name>
    <dbReference type="NCBI Taxonomy" id="34254"/>
    <lineage>
        <taxon>Eukaryota</taxon>
        <taxon>Viridiplantae</taxon>
        <taxon>Streptophyta</taxon>
        <taxon>Embryophyta</taxon>
        <taxon>Tracheophyta</taxon>
        <taxon>Spermatophyta</taxon>
        <taxon>Magnoliopsida</taxon>
        <taxon>eudicotyledons</taxon>
        <taxon>Gunneridae</taxon>
        <taxon>Pentapetalae</taxon>
        <taxon>asterids</taxon>
        <taxon>lamiids</taxon>
        <taxon>Boraginales</taxon>
        <taxon>Boraginaceae</taxon>
        <taxon>Boraginoideae</taxon>
        <taxon>Lithospermeae</taxon>
        <taxon>Lithospermum</taxon>
    </lineage>
</organism>
<keyword evidence="4" id="KW-1185">Reference proteome</keyword>
<dbReference type="Proteomes" id="UP001454036">
    <property type="component" value="Unassembled WGS sequence"/>
</dbReference>
<comment type="caution">
    <text evidence="3">The sequence shown here is derived from an EMBL/GenBank/DDBJ whole genome shotgun (WGS) entry which is preliminary data.</text>
</comment>
<gene>
    <name evidence="3" type="ORF">LIER_40622</name>
</gene>
<evidence type="ECO:0000313" key="3">
    <source>
        <dbReference type="EMBL" id="GAA0168723.1"/>
    </source>
</evidence>